<dbReference type="Proteomes" id="UP000054324">
    <property type="component" value="Unassembled WGS sequence"/>
</dbReference>
<sequence length="72" mass="7877">MSAGSDPATAAGRRRTPSGSPPGSILVALNRIIVSWLSTELNSSETTSAVSKERQLYETLCYYVHEKGEDFW</sequence>
<keyword evidence="3" id="KW-1185">Reference proteome</keyword>
<dbReference type="GeneID" id="20320961"/>
<reference evidence="2 3" key="1">
    <citation type="submission" date="2013-11" db="EMBL/GenBank/DDBJ databases">
        <title>Opisthorchis viverrini - life in the bile duct.</title>
        <authorList>
            <person name="Young N.D."/>
            <person name="Nagarajan N."/>
            <person name="Lin S.J."/>
            <person name="Korhonen P.K."/>
            <person name="Jex A.R."/>
            <person name="Hall R.S."/>
            <person name="Safavi-Hemami H."/>
            <person name="Kaewkong W."/>
            <person name="Bertrand D."/>
            <person name="Gao S."/>
            <person name="Seet Q."/>
            <person name="Wongkham S."/>
            <person name="Teh B.T."/>
            <person name="Wongkham C."/>
            <person name="Intapan P.M."/>
            <person name="Maleewong W."/>
            <person name="Yang X."/>
            <person name="Hu M."/>
            <person name="Wang Z."/>
            <person name="Hofmann A."/>
            <person name="Sternberg P.W."/>
            <person name="Tan P."/>
            <person name="Wang J."/>
            <person name="Gasser R.B."/>
        </authorList>
    </citation>
    <scope>NUCLEOTIDE SEQUENCE [LARGE SCALE GENOMIC DNA]</scope>
</reference>
<proteinExistence type="predicted"/>
<evidence type="ECO:0000256" key="1">
    <source>
        <dbReference type="SAM" id="MobiDB-lite"/>
    </source>
</evidence>
<gene>
    <name evidence="2" type="ORF">T265_06782</name>
</gene>
<dbReference type="AlphaFoldDB" id="A0A074ZJB8"/>
<protein>
    <submittedName>
        <fullName evidence="2">Uncharacterized protein</fullName>
    </submittedName>
</protein>
<dbReference type="EMBL" id="KL596764">
    <property type="protein sequence ID" value="KER25872.1"/>
    <property type="molecule type" value="Genomic_DNA"/>
</dbReference>
<organism evidence="2 3">
    <name type="scientific">Opisthorchis viverrini</name>
    <name type="common">Southeast Asian liver fluke</name>
    <dbReference type="NCBI Taxonomy" id="6198"/>
    <lineage>
        <taxon>Eukaryota</taxon>
        <taxon>Metazoa</taxon>
        <taxon>Spiralia</taxon>
        <taxon>Lophotrochozoa</taxon>
        <taxon>Platyhelminthes</taxon>
        <taxon>Trematoda</taxon>
        <taxon>Digenea</taxon>
        <taxon>Opisthorchiida</taxon>
        <taxon>Opisthorchiata</taxon>
        <taxon>Opisthorchiidae</taxon>
        <taxon>Opisthorchis</taxon>
    </lineage>
</organism>
<dbReference type="CTD" id="20320961"/>
<evidence type="ECO:0000313" key="3">
    <source>
        <dbReference type="Proteomes" id="UP000054324"/>
    </source>
</evidence>
<accession>A0A074ZJB8</accession>
<evidence type="ECO:0000313" key="2">
    <source>
        <dbReference type="EMBL" id="KER25872.1"/>
    </source>
</evidence>
<dbReference type="KEGG" id="ovi:T265_06782"/>
<dbReference type="RefSeq" id="XP_009170399.1">
    <property type="nucleotide sequence ID" value="XM_009172135.1"/>
</dbReference>
<name>A0A074ZJB8_OPIVI</name>
<feature type="region of interest" description="Disordered" evidence="1">
    <location>
        <begin position="1"/>
        <end position="24"/>
    </location>
</feature>